<protein>
    <submittedName>
        <fullName evidence="14">Dihydroorotate dehydrogenase electron transfer subunit</fullName>
    </submittedName>
</protein>
<keyword evidence="2" id="KW-0813">Transport</keyword>
<proteinExistence type="inferred from homology"/>
<dbReference type="Gene3D" id="2.10.240.10">
    <property type="entry name" value="Dihydroorotate dehydrogenase, electron transfer subunit"/>
    <property type="match status" value="1"/>
</dbReference>
<organism evidence="14 15">
    <name type="scientific">Helcococcus ovis</name>
    <dbReference type="NCBI Taxonomy" id="72026"/>
    <lineage>
        <taxon>Bacteria</taxon>
        <taxon>Bacillati</taxon>
        <taxon>Bacillota</taxon>
        <taxon>Tissierellia</taxon>
        <taxon>Tissierellales</taxon>
        <taxon>Peptoniphilaceae</taxon>
        <taxon>Helcococcus</taxon>
    </lineage>
</organism>
<comment type="cofactor">
    <cofactor evidence="10">
        <name>[2Fe-2S] cluster</name>
        <dbReference type="ChEBI" id="CHEBI:190135"/>
    </cofactor>
</comment>
<keyword evidence="8 12" id="KW-0408">Iron</keyword>
<feature type="binding site" evidence="12">
    <location>
        <position position="232"/>
    </location>
    <ligand>
        <name>[2Fe-2S] cluster</name>
        <dbReference type="ChEBI" id="CHEBI:190135"/>
    </ligand>
</feature>
<dbReference type="InterPro" id="IPR012165">
    <property type="entry name" value="Cyt_c3_hydrogenase_gsu"/>
</dbReference>
<evidence type="ECO:0000256" key="9">
    <source>
        <dbReference type="ARBA" id="ARBA00023014"/>
    </source>
</evidence>
<feature type="binding site" evidence="12">
    <location>
        <position position="217"/>
    </location>
    <ligand>
        <name>[2Fe-2S] cluster</name>
        <dbReference type="ChEBI" id="CHEBI:190135"/>
    </ligand>
</feature>
<dbReference type="GO" id="GO:0046872">
    <property type="term" value="F:metal ion binding"/>
    <property type="evidence" value="ECO:0007669"/>
    <property type="project" value="UniProtKB-KW"/>
</dbReference>
<evidence type="ECO:0000256" key="3">
    <source>
        <dbReference type="ARBA" id="ARBA00022630"/>
    </source>
</evidence>
<keyword evidence="15" id="KW-1185">Reference proteome</keyword>
<sequence length="244" mass="27367">MIKYQIIKSNELIAKDTYKMVVFCENTSDIKPGQFINIKVEGFSLRRPISICSIDDDTYTIIYKIFGDGTKKMSKMKSGDCIDVMGFLGNSFPIFKNQDEILIIGGGIGVPPLYEVAKRYRRLGKIVNVVLGFNDKDSIFLKDEFSRLGCNIYVATIDGSFGFKGNVIELIKHFNLKGFVYSCGPNIMLKAVESNFRDGYISKESRMACGVGVCMVCVCKAKKSEDNYYRICKEGPVFKIGTVE</sequence>
<dbReference type="InterPro" id="IPR050353">
    <property type="entry name" value="PyrK_electron_transfer"/>
</dbReference>
<comment type="similarity">
    <text evidence="1">Belongs to the PyrK family.</text>
</comment>
<dbReference type="GO" id="GO:0051537">
    <property type="term" value="F:2 iron, 2 sulfur cluster binding"/>
    <property type="evidence" value="ECO:0007669"/>
    <property type="project" value="UniProtKB-KW"/>
</dbReference>
<evidence type="ECO:0000256" key="6">
    <source>
        <dbReference type="ARBA" id="ARBA00022827"/>
    </source>
</evidence>
<dbReference type="Gene3D" id="2.40.30.10">
    <property type="entry name" value="Translation factors"/>
    <property type="match status" value="1"/>
</dbReference>
<dbReference type="InterPro" id="IPR019480">
    <property type="entry name" value="Dihydroorotate_DH_Fe-S-bd"/>
</dbReference>
<gene>
    <name evidence="14" type="ORF">EQF91_04380</name>
</gene>
<dbReference type="AlphaFoldDB" id="A0A4R9C191"/>
<dbReference type="GO" id="GO:0016491">
    <property type="term" value="F:oxidoreductase activity"/>
    <property type="evidence" value="ECO:0007669"/>
    <property type="project" value="InterPro"/>
</dbReference>
<comment type="caution">
    <text evidence="14">The sequence shown here is derived from an EMBL/GenBank/DDBJ whole genome shotgun (WGS) entry which is preliminary data.</text>
</comment>
<evidence type="ECO:0000256" key="10">
    <source>
        <dbReference type="ARBA" id="ARBA00034078"/>
    </source>
</evidence>
<dbReference type="CDD" id="cd06218">
    <property type="entry name" value="DHOD_e_trans"/>
    <property type="match status" value="1"/>
</dbReference>
<evidence type="ECO:0000256" key="7">
    <source>
        <dbReference type="ARBA" id="ARBA00022982"/>
    </source>
</evidence>
<dbReference type="PANTHER" id="PTHR43513:SF3">
    <property type="entry name" value="DIHYDROOROTATE DEHYDROGENASE B (NAD(+)), ELECTRON TRANSFER SUBUNIT-RELATED"/>
    <property type="match status" value="1"/>
</dbReference>
<evidence type="ECO:0000259" key="13">
    <source>
        <dbReference type="PROSITE" id="PS51384"/>
    </source>
</evidence>
<dbReference type="InterPro" id="IPR017938">
    <property type="entry name" value="Riboflavin_synthase-like_b-brl"/>
</dbReference>
<comment type="cofactor">
    <cofactor evidence="11">
        <name>FAD</name>
        <dbReference type="ChEBI" id="CHEBI:57692"/>
    </cofactor>
    <text evidence="11">Binds 1 FAD per subunit.</text>
</comment>
<dbReference type="GeneID" id="97030512"/>
<dbReference type="InterPro" id="IPR039261">
    <property type="entry name" value="FNR_nucleotide-bd"/>
</dbReference>
<feature type="domain" description="FAD-binding FR-type" evidence="13">
    <location>
        <begin position="1"/>
        <end position="94"/>
    </location>
</feature>
<feature type="binding site" evidence="11">
    <location>
        <begin position="69"/>
        <end position="70"/>
    </location>
    <ligand>
        <name>FAD</name>
        <dbReference type="ChEBI" id="CHEBI:57692"/>
    </ligand>
</feature>
<dbReference type="PIRSF" id="PIRSF006816">
    <property type="entry name" value="Cyc3_hyd_g"/>
    <property type="match status" value="1"/>
</dbReference>
<keyword evidence="7" id="KW-0249">Electron transport</keyword>
<evidence type="ECO:0000313" key="14">
    <source>
        <dbReference type="EMBL" id="TFF66146.1"/>
    </source>
</evidence>
<dbReference type="SUPFAM" id="SSF52343">
    <property type="entry name" value="Ferredoxin reductase-like, C-terminal NADP-linked domain"/>
    <property type="match status" value="1"/>
</dbReference>
<evidence type="ECO:0000256" key="8">
    <source>
        <dbReference type="ARBA" id="ARBA00023004"/>
    </source>
</evidence>
<keyword evidence="9 12" id="KW-0411">Iron-sulfur</keyword>
<dbReference type="InterPro" id="IPR017927">
    <property type="entry name" value="FAD-bd_FR_type"/>
</dbReference>
<evidence type="ECO:0000313" key="15">
    <source>
        <dbReference type="Proteomes" id="UP000297454"/>
    </source>
</evidence>
<dbReference type="Pfam" id="PF10418">
    <property type="entry name" value="DHODB_Fe-S_bind"/>
    <property type="match status" value="1"/>
</dbReference>
<accession>A0A4R9C191</accession>
<reference evidence="14 15" key="1">
    <citation type="submission" date="2019-01" db="EMBL/GenBank/DDBJ databases">
        <title>Draft Genome Sequences of Helcococcus ovis Strains Isolated from the Uterus and Vagina of Dairy Cows with Metritis.</title>
        <authorList>
            <person name="Cunha F."/>
            <person name="Jeon S.J."/>
            <person name="Kutzer P."/>
            <person name="Galvao K.N."/>
        </authorList>
    </citation>
    <scope>NUCLEOTIDE SEQUENCE [LARGE SCALE GENOMIC DNA]</scope>
    <source>
        <strain evidence="14 15">KG-37</strain>
    </source>
</reference>
<dbReference type="Proteomes" id="UP000297454">
    <property type="component" value="Unassembled WGS sequence"/>
</dbReference>
<keyword evidence="4 12" id="KW-0001">2Fe-2S</keyword>
<dbReference type="SUPFAM" id="SSF63380">
    <property type="entry name" value="Riboflavin synthase domain-like"/>
    <property type="match status" value="1"/>
</dbReference>
<feature type="binding site" evidence="12">
    <location>
        <position position="209"/>
    </location>
    <ligand>
        <name>[2Fe-2S] cluster</name>
        <dbReference type="ChEBI" id="CHEBI:190135"/>
    </ligand>
</feature>
<dbReference type="PROSITE" id="PS51384">
    <property type="entry name" value="FAD_FR"/>
    <property type="match status" value="1"/>
</dbReference>
<evidence type="ECO:0000256" key="2">
    <source>
        <dbReference type="ARBA" id="ARBA00022448"/>
    </source>
</evidence>
<feature type="binding site" evidence="12">
    <location>
        <position position="214"/>
    </location>
    <ligand>
        <name>[2Fe-2S] cluster</name>
        <dbReference type="ChEBI" id="CHEBI:190135"/>
    </ligand>
</feature>
<name>A0A4R9C191_9FIRM</name>
<evidence type="ECO:0000256" key="12">
    <source>
        <dbReference type="PIRSR" id="PIRSR006816-2"/>
    </source>
</evidence>
<dbReference type="OrthoDB" id="9789468at2"/>
<keyword evidence="6 11" id="KW-0274">FAD</keyword>
<dbReference type="EMBL" id="SCFR01000012">
    <property type="protein sequence ID" value="TFF66146.1"/>
    <property type="molecule type" value="Genomic_DNA"/>
</dbReference>
<keyword evidence="3 11" id="KW-0285">Flavoprotein</keyword>
<feature type="binding site" evidence="11">
    <location>
        <begin position="47"/>
        <end position="50"/>
    </location>
    <ligand>
        <name>FAD</name>
        <dbReference type="ChEBI" id="CHEBI:57692"/>
    </ligand>
</feature>
<dbReference type="RefSeq" id="WP_134710429.1">
    <property type="nucleotide sequence ID" value="NZ_CP119081.1"/>
</dbReference>
<dbReference type="Gene3D" id="3.40.50.80">
    <property type="entry name" value="Nucleotide-binding domain of ferredoxin-NADP reductase (FNR) module"/>
    <property type="match status" value="1"/>
</dbReference>
<evidence type="ECO:0000256" key="1">
    <source>
        <dbReference type="ARBA" id="ARBA00006422"/>
    </source>
</evidence>
<dbReference type="InterPro" id="IPR037117">
    <property type="entry name" value="Dihydroorotate_DH_ele_sf"/>
</dbReference>
<dbReference type="GO" id="GO:0050660">
    <property type="term" value="F:flavin adenine dinucleotide binding"/>
    <property type="evidence" value="ECO:0007669"/>
    <property type="project" value="InterPro"/>
</dbReference>
<evidence type="ECO:0000256" key="4">
    <source>
        <dbReference type="ARBA" id="ARBA00022714"/>
    </source>
</evidence>
<evidence type="ECO:0000256" key="5">
    <source>
        <dbReference type="ARBA" id="ARBA00022723"/>
    </source>
</evidence>
<keyword evidence="5 12" id="KW-0479">Metal-binding</keyword>
<dbReference type="GO" id="GO:0006221">
    <property type="term" value="P:pyrimidine nucleotide biosynthetic process"/>
    <property type="evidence" value="ECO:0007669"/>
    <property type="project" value="InterPro"/>
</dbReference>
<comment type="cofactor">
    <cofactor evidence="12">
        <name>[2Fe-2S] cluster</name>
        <dbReference type="ChEBI" id="CHEBI:190135"/>
    </cofactor>
    <text evidence="12">Binds 1 [2Fe-2S] cluster per subunit.</text>
</comment>
<dbReference type="PANTHER" id="PTHR43513">
    <property type="entry name" value="DIHYDROOROTATE DEHYDROGENASE B (NAD(+)), ELECTRON TRANSFER SUBUNIT"/>
    <property type="match status" value="1"/>
</dbReference>
<evidence type="ECO:0000256" key="11">
    <source>
        <dbReference type="PIRSR" id="PIRSR006816-1"/>
    </source>
</evidence>